<reference evidence="1" key="3">
    <citation type="submission" date="2025-09" db="UniProtKB">
        <authorList>
            <consortium name="Ensembl"/>
        </authorList>
    </citation>
    <scope>IDENTIFICATION</scope>
    <source>
        <strain evidence="1">broiler</strain>
    </source>
</reference>
<proteinExistence type="predicted"/>
<reference evidence="1" key="1">
    <citation type="submission" date="2020-11" db="EMBL/GenBank/DDBJ databases">
        <title>Gallus gallus (Chicken) genome, bGalGal1, GRCg7b, maternal haplotype autosomes + Z &amp; W.</title>
        <authorList>
            <person name="Warren W."/>
            <person name="Formenti G."/>
            <person name="Fedrigo O."/>
            <person name="Haase B."/>
            <person name="Mountcastle J."/>
            <person name="Balacco J."/>
            <person name="Tracey A."/>
            <person name="Schneider V."/>
            <person name="Okimoto R."/>
            <person name="Cheng H."/>
            <person name="Hawken R."/>
            <person name="Howe K."/>
            <person name="Jarvis E.D."/>
        </authorList>
    </citation>
    <scope>NUCLEOTIDE SEQUENCE [LARGE SCALE GENOMIC DNA]</scope>
    <source>
        <strain evidence="1">Broiler</strain>
    </source>
</reference>
<dbReference type="Proteomes" id="UP000000539">
    <property type="component" value="Chromosome 3"/>
</dbReference>
<evidence type="ECO:0000313" key="2">
    <source>
        <dbReference type="Proteomes" id="UP000000539"/>
    </source>
</evidence>
<accession>A0A8V0XBM9</accession>
<dbReference type="Ensembl" id="ENSGALT00010006658.1">
    <property type="protein sequence ID" value="ENSGALP00010004076.1"/>
    <property type="gene ID" value="ENSGALG00010002877.1"/>
</dbReference>
<reference evidence="1" key="2">
    <citation type="submission" date="2025-08" db="UniProtKB">
        <authorList>
            <consortium name="Ensembl"/>
        </authorList>
    </citation>
    <scope>IDENTIFICATION</scope>
    <source>
        <strain evidence="1">broiler</strain>
    </source>
</reference>
<sequence length="78" mass="8222">MAFSSSVVGCLAVEAARRTGDLCNKHLQGVHHWLSLLNSTKVAPALNKLASRRRGSDAKAVLNAGRLVLGSQPCSSTH</sequence>
<keyword evidence="2" id="KW-1185">Reference proteome</keyword>
<protein>
    <submittedName>
        <fullName evidence="1">Uncharacterized protein</fullName>
    </submittedName>
</protein>
<evidence type="ECO:0000313" key="1">
    <source>
        <dbReference type="Ensembl" id="ENSGALP00010004076.1"/>
    </source>
</evidence>
<name>A0A8V0XBM9_CHICK</name>
<organism evidence="1 2">
    <name type="scientific">Gallus gallus</name>
    <name type="common">Chicken</name>
    <dbReference type="NCBI Taxonomy" id="9031"/>
    <lineage>
        <taxon>Eukaryota</taxon>
        <taxon>Metazoa</taxon>
        <taxon>Chordata</taxon>
        <taxon>Craniata</taxon>
        <taxon>Vertebrata</taxon>
        <taxon>Euteleostomi</taxon>
        <taxon>Archelosauria</taxon>
        <taxon>Archosauria</taxon>
        <taxon>Dinosauria</taxon>
        <taxon>Saurischia</taxon>
        <taxon>Theropoda</taxon>
        <taxon>Coelurosauria</taxon>
        <taxon>Aves</taxon>
        <taxon>Neognathae</taxon>
        <taxon>Galloanserae</taxon>
        <taxon>Galliformes</taxon>
        <taxon>Phasianidae</taxon>
        <taxon>Phasianinae</taxon>
        <taxon>Gallus</taxon>
    </lineage>
</organism>
<dbReference type="AlphaFoldDB" id="A0A8V0XBM9"/>